<accession>A0A8D9DLL7</accession>
<dbReference type="Gene3D" id="2.100.10.30">
    <property type="entry name" value="Jacalin-like lectin domain"/>
    <property type="match status" value="1"/>
</dbReference>
<evidence type="ECO:0000259" key="4">
    <source>
        <dbReference type="PROSITE" id="PS51752"/>
    </source>
</evidence>
<feature type="domain" description="Jacalin-type lectin" evidence="4">
    <location>
        <begin position="3"/>
        <end position="99"/>
    </location>
</feature>
<feature type="region of interest" description="Disordered" evidence="3">
    <location>
        <begin position="1"/>
        <end position="24"/>
    </location>
</feature>
<comment type="similarity">
    <text evidence="1">Belongs to the jacalin lectin family.</text>
</comment>
<gene>
    <name evidence="5" type="ORF">BRAPAZ1V2_A05P20640.2</name>
</gene>
<dbReference type="InterPro" id="IPR036404">
    <property type="entry name" value="Jacalin-like_lectin_dom_sf"/>
</dbReference>
<evidence type="ECO:0000313" key="6">
    <source>
        <dbReference type="Proteomes" id="UP000694005"/>
    </source>
</evidence>
<dbReference type="EMBL" id="LS974621">
    <property type="protein sequence ID" value="CAG7875543.1"/>
    <property type="molecule type" value="Genomic_DNA"/>
</dbReference>
<dbReference type="SUPFAM" id="SSF51101">
    <property type="entry name" value="Mannose-binding lectins"/>
    <property type="match status" value="1"/>
</dbReference>
<evidence type="ECO:0000256" key="3">
    <source>
        <dbReference type="SAM" id="MobiDB-lite"/>
    </source>
</evidence>
<dbReference type="Pfam" id="PF01419">
    <property type="entry name" value="Jacalin"/>
    <property type="match status" value="1"/>
</dbReference>
<sequence length="99" mass="11184">MPPTKSAMQGGQTTGVGYDDGGDYDGVKKVVVTTDGTAIRHIKFHYDKAGNEEIRERGFYEQSIIYYCSLRSIIHMNISHLWKEATLLHNLTTVLSLRH</sequence>
<dbReference type="InterPro" id="IPR001229">
    <property type="entry name" value="Jacalin-like_lectin_dom"/>
</dbReference>
<evidence type="ECO:0000256" key="1">
    <source>
        <dbReference type="ARBA" id="ARBA00006568"/>
    </source>
</evidence>
<dbReference type="PROSITE" id="PS51752">
    <property type="entry name" value="JACALIN_LECTIN"/>
    <property type="match status" value="1"/>
</dbReference>
<dbReference type="GO" id="GO:0030246">
    <property type="term" value="F:carbohydrate binding"/>
    <property type="evidence" value="ECO:0007669"/>
    <property type="project" value="UniProtKB-KW"/>
</dbReference>
<name>A0A8D9DLL7_BRACM</name>
<evidence type="ECO:0000256" key="2">
    <source>
        <dbReference type="ARBA" id="ARBA00022734"/>
    </source>
</evidence>
<dbReference type="Proteomes" id="UP000694005">
    <property type="component" value="Chromosome A05"/>
</dbReference>
<reference evidence="5 6" key="1">
    <citation type="submission" date="2021-07" db="EMBL/GenBank/DDBJ databases">
        <authorList>
            <consortium name="Genoscope - CEA"/>
            <person name="William W."/>
        </authorList>
    </citation>
    <scope>NUCLEOTIDE SEQUENCE [LARGE SCALE GENOMIC DNA]</scope>
</reference>
<dbReference type="Gramene" id="A05p20640.2_BraZ1">
    <property type="protein sequence ID" value="A05p20640.2_BraZ1.CDS"/>
    <property type="gene ID" value="A05g20640.2_BraZ1"/>
</dbReference>
<organism evidence="5 6">
    <name type="scientific">Brassica campestris</name>
    <name type="common">Field mustard</name>
    <dbReference type="NCBI Taxonomy" id="3711"/>
    <lineage>
        <taxon>Eukaryota</taxon>
        <taxon>Viridiplantae</taxon>
        <taxon>Streptophyta</taxon>
        <taxon>Embryophyta</taxon>
        <taxon>Tracheophyta</taxon>
        <taxon>Spermatophyta</taxon>
        <taxon>Magnoliopsida</taxon>
        <taxon>eudicotyledons</taxon>
        <taxon>Gunneridae</taxon>
        <taxon>Pentapetalae</taxon>
        <taxon>rosids</taxon>
        <taxon>malvids</taxon>
        <taxon>Brassicales</taxon>
        <taxon>Brassicaceae</taxon>
        <taxon>Brassiceae</taxon>
        <taxon>Brassica</taxon>
    </lineage>
</organism>
<protein>
    <recommendedName>
        <fullName evidence="4">Jacalin-type lectin domain-containing protein</fullName>
    </recommendedName>
</protein>
<proteinExistence type="inferred from homology"/>
<evidence type="ECO:0000313" key="5">
    <source>
        <dbReference type="EMBL" id="CAG7875543.1"/>
    </source>
</evidence>
<keyword evidence="2" id="KW-0430">Lectin</keyword>
<dbReference type="AlphaFoldDB" id="A0A8D9DLL7"/>